<dbReference type="InterPro" id="IPR039771">
    <property type="entry name" value="Csl4"/>
</dbReference>
<name>A0A2R5L8E1_9ACAR</name>
<organism evidence="5">
    <name type="scientific">Ornithodoros turicata</name>
    <dbReference type="NCBI Taxonomy" id="34597"/>
    <lineage>
        <taxon>Eukaryota</taxon>
        <taxon>Metazoa</taxon>
        <taxon>Ecdysozoa</taxon>
        <taxon>Arthropoda</taxon>
        <taxon>Chelicerata</taxon>
        <taxon>Arachnida</taxon>
        <taxon>Acari</taxon>
        <taxon>Parasitiformes</taxon>
        <taxon>Ixodida</taxon>
        <taxon>Ixodoidea</taxon>
        <taxon>Argasidae</taxon>
        <taxon>Ornithodorinae</taxon>
        <taxon>Ornithodoros</taxon>
    </lineage>
</organism>
<dbReference type="SUPFAM" id="SSF50249">
    <property type="entry name" value="Nucleic acid-binding proteins"/>
    <property type="match status" value="1"/>
</dbReference>
<dbReference type="SUPFAM" id="SSF110324">
    <property type="entry name" value="Ribosomal L27 protein-like"/>
    <property type="match status" value="1"/>
</dbReference>
<dbReference type="SMART" id="SM00316">
    <property type="entry name" value="S1"/>
    <property type="match status" value="1"/>
</dbReference>
<dbReference type="AlphaFoldDB" id="A0A2R5L8E1"/>
<keyword evidence="3" id="KW-0271">Exosome</keyword>
<dbReference type="CDD" id="cd05791">
    <property type="entry name" value="S1_CSL4"/>
    <property type="match status" value="1"/>
</dbReference>
<dbReference type="GO" id="GO:0006396">
    <property type="term" value="P:RNA processing"/>
    <property type="evidence" value="ECO:0007669"/>
    <property type="project" value="InterPro"/>
</dbReference>
<evidence type="ECO:0000256" key="1">
    <source>
        <dbReference type="ARBA" id="ARBA00004604"/>
    </source>
</evidence>
<dbReference type="InterPro" id="IPR025721">
    <property type="entry name" value="Exosome_cplx_N_dom"/>
</dbReference>
<dbReference type="PANTHER" id="PTHR12686">
    <property type="entry name" value="3'-5' EXORIBONUCLEASE CSL4-RELATED"/>
    <property type="match status" value="1"/>
</dbReference>
<accession>A0A2R5L8E1</accession>
<sequence length="195" mass="21685">MFCIPGQRLCASKECFVGGEGTYVQHGYVYSSLSGRVSIKRQQDKKTLVQVKRCANLNIIPTPGNVVTVKITSINPRFCKCTIIAIEESQLLEPFRGIIRKEDIRAFEKDRVDISKSFRVGDIVLARVISIGDAMSYFLTTAENELGVVVALSVAGYPMTPISWTEMQCPVSYVKQFRKVARVPADVRTPQSESS</sequence>
<dbReference type="Gene3D" id="2.40.50.140">
    <property type="entry name" value="Nucleic acid-binding proteins"/>
    <property type="match status" value="1"/>
</dbReference>
<dbReference type="PANTHER" id="PTHR12686:SF8">
    <property type="entry name" value="EXOSOME COMPLEX COMPONENT CSL4"/>
    <property type="match status" value="1"/>
</dbReference>
<dbReference type="GO" id="GO:0003723">
    <property type="term" value="F:RNA binding"/>
    <property type="evidence" value="ECO:0007669"/>
    <property type="project" value="InterPro"/>
</dbReference>
<reference evidence="5" key="1">
    <citation type="submission" date="2018-03" db="EMBL/GenBank/DDBJ databases">
        <title>The relapsing fever spirochete Borrelia turicatae persists in the highly oxidative environment of its soft-bodied tick vector.</title>
        <authorList>
            <person name="Bourret T.J."/>
            <person name="Boyle W.K."/>
            <person name="Valenzuela J.G."/>
            <person name="Oliveira F."/>
            <person name="Lopez J.E."/>
        </authorList>
    </citation>
    <scope>NUCLEOTIDE SEQUENCE</scope>
    <source>
        <strain evidence="5">Kansas strain/isolate</strain>
        <tissue evidence="5">Salivary glands</tissue>
    </source>
</reference>
<dbReference type="EMBL" id="GGLE01001613">
    <property type="protein sequence ID" value="MBY05739.1"/>
    <property type="molecule type" value="Transcribed_RNA"/>
</dbReference>
<evidence type="ECO:0000313" key="5">
    <source>
        <dbReference type="EMBL" id="MBY05739.1"/>
    </source>
</evidence>
<dbReference type="InterPro" id="IPR003029">
    <property type="entry name" value="S1_domain"/>
</dbReference>
<dbReference type="InterPro" id="IPR012340">
    <property type="entry name" value="NA-bd_OB-fold"/>
</dbReference>
<dbReference type="Pfam" id="PF14382">
    <property type="entry name" value="ECR1_N"/>
    <property type="match status" value="1"/>
</dbReference>
<evidence type="ECO:0000259" key="4">
    <source>
        <dbReference type="SMART" id="SM00316"/>
    </source>
</evidence>
<dbReference type="GO" id="GO:0005737">
    <property type="term" value="C:cytoplasm"/>
    <property type="evidence" value="ECO:0007669"/>
    <property type="project" value="TreeGrafter"/>
</dbReference>
<feature type="domain" description="S1 motif" evidence="4">
    <location>
        <begin position="62"/>
        <end position="142"/>
    </location>
</feature>
<comment type="subcellular location">
    <subcellularLocation>
        <location evidence="1">Nucleus</location>
        <location evidence="1">Nucleolus</location>
    </subcellularLocation>
</comment>
<dbReference type="InterPro" id="IPR019495">
    <property type="entry name" value="EXOSC1_C"/>
</dbReference>
<keyword evidence="2" id="KW-0963">Cytoplasm</keyword>
<dbReference type="GO" id="GO:0000176">
    <property type="term" value="C:nuclear exosome (RNase complex)"/>
    <property type="evidence" value="ECO:0007669"/>
    <property type="project" value="TreeGrafter"/>
</dbReference>
<evidence type="ECO:0000256" key="2">
    <source>
        <dbReference type="ARBA" id="ARBA00022490"/>
    </source>
</evidence>
<dbReference type="FunFam" id="2.40.50.140:FF:000198">
    <property type="entry name" value="Exosome complex component CSL4"/>
    <property type="match status" value="1"/>
</dbReference>
<dbReference type="Gene3D" id="2.40.50.100">
    <property type="match status" value="1"/>
</dbReference>
<dbReference type="GO" id="GO:0005730">
    <property type="term" value="C:nucleolus"/>
    <property type="evidence" value="ECO:0007669"/>
    <property type="project" value="UniProtKB-SubCell"/>
</dbReference>
<dbReference type="Pfam" id="PF10447">
    <property type="entry name" value="EXOSC1"/>
    <property type="match status" value="1"/>
</dbReference>
<proteinExistence type="predicted"/>
<protein>
    <submittedName>
        <fullName evidence="5">Putative exosomal 3'-5' exoribonuclease complex subunit ski4</fullName>
    </submittedName>
</protein>
<evidence type="ECO:0000256" key="3">
    <source>
        <dbReference type="ARBA" id="ARBA00022835"/>
    </source>
</evidence>